<evidence type="ECO:0000313" key="2">
    <source>
        <dbReference type="EMBL" id="MBM3331473.1"/>
    </source>
</evidence>
<name>A0A937XDM5_UNCW3</name>
<comment type="caution">
    <text evidence="2">The sequence shown here is derived from an EMBL/GenBank/DDBJ whole genome shotgun (WGS) entry which is preliminary data.</text>
</comment>
<organism evidence="2 3">
    <name type="scientific">candidate division WOR-3 bacterium</name>
    <dbReference type="NCBI Taxonomy" id="2052148"/>
    <lineage>
        <taxon>Bacteria</taxon>
        <taxon>Bacteria division WOR-3</taxon>
    </lineage>
</organism>
<evidence type="ECO:0000256" key="1">
    <source>
        <dbReference type="SAM" id="Phobius"/>
    </source>
</evidence>
<gene>
    <name evidence="2" type="ORF">FJY68_06420</name>
</gene>
<dbReference type="EMBL" id="VGIR01000031">
    <property type="protein sequence ID" value="MBM3331473.1"/>
    <property type="molecule type" value="Genomic_DNA"/>
</dbReference>
<accession>A0A937XDM5</accession>
<keyword evidence="1" id="KW-1133">Transmembrane helix</keyword>
<protein>
    <submittedName>
        <fullName evidence="2">Uncharacterized protein</fullName>
    </submittedName>
</protein>
<reference evidence="2" key="1">
    <citation type="submission" date="2019-03" db="EMBL/GenBank/DDBJ databases">
        <title>Lake Tanganyika Metagenome-Assembled Genomes (MAGs).</title>
        <authorList>
            <person name="Tran P."/>
        </authorList>
    </citation>
    <scope>NUCLEOTIDE SEQUENCE</scope>
    <source>
        <strain evidence="2">K_DeepCast_150m_m2_040</strain>
    </source>
</reference>
<feature type="transmembrane region" description="Helical" evidence="1">
    <location>
        <begin position="145"/>
        <end position="165"/>
    </location>
</feature>
<dbReference type="Proteomes" id="UP000779900">
    <property type="component" value="Unassembled WGS sequence"/>
</dbReference>
<sequence length="182" mass="19721">MSASAITSAGEDLNLRRWRTTLTVAAWVLIVQSGATFVTGLIGLLLAPLAAPRTMFGQLGTVLDRSQIAMIQTLVGQTLFLNRIQTVGSLVLLAGSIGLLLRRKWGWYVVVLVHVAATVAVFVWVMPMFDSLFRALDPHNASTMAWLLTVLSALAPAVVVAFLLLRPVVSQFEKQGPRIRGV</sequence>
<dbReference type="AlphaFoldDB" id="A0A937XDM5"/>
<feature type="transmembrane region" description="Helical" evidence="1">
    <location>
        <begin position="69"/>
        <end position="93"/>
    </location>
</feature>
<keyword evidence="1" id="KW-0812">Transmembrane</keyword>
<keyword evidence="1" id="KW-0472">Membrane</keyword>
<feature type="transmembrane region" description="Helical" evidence="1">
    <location>
        <begin position="24"/>
        <end position="49"/>
    </location>
</feature>
<feature type="transmembrane region" description="Helical" evidence="1">
    <location>
        <begin position="105"/>
        <end position="125"/>
    </location>
</feature>
<proteinExistence type="predicted"/>
<evidence type="ECO:0000313" key="3">
    <source>
        <dbReference type="Proteomes" id="UP000779900"/>
    </source>
</evidence>